<proteinExistence type="predicted"/>
<dbReference type="SUPFAM" id="SSF160379">
    <property type="entry name" value="SP0830-like"/>
    <property type="match status" value="1"/>
</dbReference>
<accession>A0ABV6AXP7</accession>
<dbReference type="RefSeq" id="WP_380008864.1">
    <property type="nucleotide sequence ID" value="NZ_JBHLYR010000031.1"/>
</dbReference>
<dbReference type="Proteomes" id="UP001589733">
    <property type="component" value="Unassembled WGS sequence"/>
</dbReference>
<name>A0ABV6AXP7_9DEIO</name>
<dbReference type="Pfam" id="PF08002">
    <property type="entry name" value="DUF1697"/>
    <property type="match status" value="1"/>
</dbReference>
<dbReference type="Gene3D" id="3.30.70.1280">
    <property type="entry name" value="SP0830-like domains"/>
    <property type="match status" value="1"/>
</dbReference>
<reference evidence="1 2" key="1">
    <citation type="submission" date="2024-09" db="EMBL/GenBank/DDBJ databases">
        <authorList>
            <person name="Sun Q."/>
            <person name="Mori K."/>
        </authorList>
    </citation>
    <scope>NUCLEOTIDE SEQUENCE [LARGE SCALE GENOMIC DNA]</scope>
    <source>
        <strain evidence="1 2">JCM 13503</strain>
    </source>
</reference>
<dbReference type="PANTHER" id="PTHR36439:SF1">
    <property type="entry name" value="DUF1697 DOMAIN-CONTAINING PROTEIN"/>
    <property type="match status" value="1"/>
</dbReference>
<keyword evidence="2" id="KW-1185">Reference proteome</keyword>
<organism evidence="1 2">
    <name type="scientific">Deinococcus oregonensis</name>
    <dbReference type="NCBI Taxonomy" id="1805970"/>
    <lineage>
        <taxon>Bacteria</taxon>
        <taxon>Thermotogati</taxon>
        <taxon>Deinococcota</taxon>
        <taxon>Deinococci</taxon>
        <taxon>Deinococcales</taxon>
        <taxon>Deinococcaceae</taxon>
        <taxon>Deinococcus</taxon>
    </lineage>
</organism>
<comment type="caution">
    <text evidence="1">The sequence shown here is derived from an EMBL/GenBank/DDBJ whole genome shotgun (WGS) entry which is preliminary data.</text>
</comment>
<dbReference type="InterPro" id="IPR012545">
    <property type="entry name" value="DUF1697"/>
</dbReference>
<dbReference type="EMBL" id="JBHLYR010000031">
    <property type="protein sequence ID" value="MFB9992284.1"/>
    <property type="molecule type" value="Genomic_DNA"/>
</dbReference>
<evidence type="ECO:0000313" key="2">
    <source>
        <dbReference type="Proteomes" id="UP001589733"/>
    </source>
</evidence>
<gene>
    <name evidence="1" type="ORF">ACFFLM_09950</name>
</gene>
<sequence>MVSSGAVRFVLLLRGINVGGHRRMPMADLRRVLSELGCSDVQTYIQSGNAVFSSDRGEAELLAIISAALDAEFGFPVTITLRTADDWQALSSPYPAGKQTHVAFLSQLPDPERVLALQAQDLAPDLWTLNGRDLHLYYPNGTQAARLTHALLERRLGVPATVRNWQAVEALTKLLSR</sequence>
<protein>
    <submittedName>
        <fullName evidence="1">DUF1697 domain-containing protein</fullName>
    </submittedName>
</protein>
<dbReference type="PANTHER" id="PTHR36439">
    <property type="entry name" value="BLL4334 PROTEIN"/>
    <property type="match status" value="1"/>
</dbReference>
<evidence type="ECO:0000313" key="1">
    <source>
        <dbReference type="EMBL" id="MFB9992284.1"/>
    </source>
</evidence>
<dbReference type="PIRSF" id="PIRSF008502">
    <property type="entry name" value="UCP008502"/>
    <property type="match status" value="1"/>
</dbReference>